<reference evidence="2" key="1">
    <citation type="submission" date="2021-01" db="EMBL/GenBank/DDBJ databases">
        <title>Whole genome shotgun sequence of Actinoplanes rishiriensis NBRC 108556.</title>
        <authorList>
            <person name="Komaki H."/>
            <person name="Tamura T."/>
        </authorList>
    </citation>
    <scope>NUCLEOTIDE SEQUENCE</scope>
    <source>
        <strain evidence="2">NBRC 108556</strain>
    </source>
</reference>
<protein>
    <recommendedName>
        <fullName evidence="4">DUF4913 domain-containing protein</fullName>
    </recommendedName>
</protein>
<feature type="region of interest" description="Disordered" evidence="1">
    <location>
        <begin position="17"/>
        <end position="38"/>
    </location>
</feature>
<name>A0A919K837_9ACTN</name>
<dbReference type="AlphaFoldDB" id="A0A919K837"/>
<evidence type="ECO:0000256" key="1">
    <source>
        <dbReference type="SAM" id="MobiDB-lite"/>
    </source>
</evidence>
<comment type="caution">
    <text evidence="2">The sequence shown here is derived from an EMBL/GenBank/DDBJ whole genome shotgun (WGS) entry which is preliminary data.</text>
</comment>
<dbReference type="Proteomes" id="UP000636960">
    <property type="component" value="Unassembled WGS sequence"/>
</dbReference>
<evidence type="ECO:0000313" key="2">
    <source>
        <dbReference type="EMBL" id="GIF01103.1"/>
    </source>
</evidence>
<sequence length="206" mass="23751">MTRDIDRDRRTAANLARLGGLLGVHPNPRPTPARPAPAAADNVDALFATARATADAWHAAEHRRRWHTQLTRWRQHRDGGPRPLLVQYPPPWMSYLLWHSRHTHAWVLELRDRDGLTIIDNNPHLARGEVYAAQTWAHTRGTGQIDEPFYTWLPVTVTGRRGWTPLHDPHWRRNPLFHDLHPRRRPEPCCSWNDLPAPESAQTPGN</sequence>
<dbReference type="RefSeq" id="WP_203789576.1">
    <property type="nucleotide sequence ID" value="NZ_BOMV01000098.1"/>
</dbReference>
<keyword evidence="3" id="KW-1185">Reference proteome</keyword>
<evidence type="ECO:0008006" key="4">
    <source>
        <dbReference type="Google" id="ProtNLM"/>
    </source>
</evidence>
<evidence type="ECO:0000313" key="3">
    <source>
        <dbReference type="Proteomes" id="UP000636960"/>
    </source>
</evidence>
<gene>
    <name evidence="2" type="ORF">Ari01nite_85670</name>
</gene>
<organism evidence="2 3">
    <name type="scientific">Paractinoplanes rishiriensis</name>
    <dbReference type="NCBI Taxonomy" id="1050105"/>
    <lineage>
        <taxon>Bacteria</taxon>
        <taxon>Bacillati</taxon>
        <taxon>Actinomycetota</taxon>
        <taxon>Actinomycetes</taxon>
        <taxon>Micromonosporales</taxon>
        <taxon>Micromonosporaceae</taxon>
        <taxon>Paractinoplanes</taxon>
    </lineage>
</organism>
<dbReference type="EMBL" id="BOMV01000098">
    <property type="protein sequence ID" value="GIF01103.1"/>
    <property type="molecule type" value="Genomic_DNA"/>
</dbReference>
<accession>A0A919K837</accession>
<proteinExistence type="predicted"/>